<dbReference type="FunFam" id="1.20.1070.10:FF:000160">
    <property type="entry name" value="Related to Opsin-1"/>
    <property type="match status" value="1"/>
</dbReference>
<dbReference type="InterPro" id="IPR043476">
    <property type="entry name" value="Yro2-like_7TM"/>
</dbReference>
<feature type="transmembrane region" description="Helical" evidence="7">
    <location>
        <begin position="523"/>
        <end position="543"/>
    </location>
</feature>
<protein>
    <recommendedName>
        <fullName evidence="8">Major facilitator superfamily (MFS) profile domain-containing protein</fullName>
    </recommendedName>
</protein>
<evidence type="ECO:0000313" key="9">
    <source>
        <dbReference type="EMBL" id="ODQ76227.1"/>
    </source>
</evidence>
<comment type="similarity">
    <text evidence="2">Belongs to the archaeal/bacterial/fungal opsin family.</text>
</comment>
<comment type="subcellular location">
    <subcellularLocation>
        <location evidence="1">Membrane</location>
        <topology evidence="1">Multi-pass membrane protein</topology>
    </subcellularLocation>
</comment>
<name>A0A1E3QGV8_LIPST</name>
<evidence type="ECO:0000256" key="6">
    <source>
        <dbReference type="SAM" id="MobiDB-lite"/>
    </source>
</evidence>
<evidence type="ECO:0000259" key="8">
    <source>
        <dbReference type="PROSITE" id="PS50850"/>
    </source>
</evidence>
<feature type="transmembrane region" description="Helical" evidence="7">
    <location>
        <begin position="865"/>
        <end position="886"/>
    </location>
</feature>
<feature type="domain" description="Major facilitator superfamily (MFS) profile" evidence="8">
    <location>
        <begin position="456"/>
        <end position="890"/>
    </location>
</feature>
<evidence type="ECO:0000256" key="7">
    <source>
        <dbReference type="SAM" id="Phobius"/>
    </source>
</evidence>
<feature type="transmembrane region" description="Helical" evidence="7">
    <location>
        <begin position="617"/>
        <end position="643"/>
    </location>
</feature>
<feature type="transmembrane region" description="Helical" evidence="7">
    <location>
        <begin position="724"/>
        <end position="748"/>
    </location>
</feature>
<keyword evidence="5 7" id="KW-0472">Membrane</keyword>
<dbReference type="CDD" id="cd15239">
    <property type="entry name" value="7tm_YRO2_fungal-like"/>
    <property type="match status" value="1"/>
</dbReference>
<feature type="transmembrane region" description="Helical" evidence="7">
    <location>
        <begin position="804"/>
        <end position="825"/>
    </location>
</feature>
<dbReference type="InterPro" id="IPR001425">
    <property type="entry name" value="Arc/bac/fun_rhodopsins"/>
</dbReference>
<dbReference type="CDD" id="cd17323">
    <property type="entry name" value="MFS_Tpo1_MDR_like"/>
    <property type="match status" value="1"/>
</dbReference>
<feature type="transmembrane region" description="Helical" evidence="7">
    <location>
        <begin position="772"/>
        <end position="792"/>
    </location>
</feature>
<dbReference type="PANTHER" id="PTHR23502">
    <property type="entry name" value="MAJOR FACILITATOR SUPERFAMILY"/>
    <property type="match status" value="1"/>
</dbReference>
<evidence type="ECO:0000256" key="3">
    <source>
        <dbReference type="ARBA" id="ARBA00022692"/>
    </source>
</evidence>
<proteinExistence type="inferred from homology"/>
<feature type="transmembrane region" description="Helical" evidence="7">
    <location>
        <begin position="109"/>
        <end position="127"/>
    </location>
</feature>
<feature type="transmembrane region" description="Helical" evidence="7">
    <location>
        <begin position="134"/>
        <end position="154"/>
    </location>
</feature>
<sequence>MSFTLLPRGNEAISINPVASDITIRLTAHGSDWYWAAFCIFAVTALAYIVSAAFVPRMERIFHYSSIGAAFFASLTYFTMASNLGSTGIQTEFSHYMGGGIRQIFYARYVGWFLVSPLLLTNILLFSGVAWPTILFTLSAQEIYVVSALIGSLVSSTYKWGYFTFGVVAWFLVMYHLIFVARVSAKEQGSDVYGHFLVMLCGISFIWTLYPISWGLSEGGNVISPDSEAAFYGVLDIATLPVICSYFVYASRKISVERLGLAFERGFKRPVAILPISEKQAAAESAAGGRHSAETAVNNETAARRLRFLHDFLRWTYFARLLREDNCIYIYRAAIRSRFATTKTIEHAVQLTGSSMQSYLQYRSLRSSILKLVGPDREKKTLDEDWSSSRDSPAPDAVSNAAGSAGVHATPIFSCDYILQKPDSPCQNSSQQIFIVGWDGPDDPANPRNFSIARKIMTTLIVGAIALVVGAASATDAAVLPQAAAEFHVSDVAESLATGIYLIGYAFGAVLAAPFSETLGRNIIYASTLVLFAIFIMGSALTPNIGGQIVLRFFAGFFGSTPLVCAGGSIADLWDQMEKTYAFPIYAMTGFGGPVLGPAIASYVAFGSLSNWRWAEWISLIVAGLVLASVLFLMPETFGPLILKWKAQEIRKLTGDDRYKAELEVTHRTFSMRMKVALVRPFIMATEPIIVLMALYITVLYIVQFTFLDGYTFIFKDVYGISQGLTNICFLGIYIGTLLPGFLIYPIYRITKNDFEKVQAQGRRDLDPEVRLWFGMLGGSISIPVSLLWMGWTDYTSVNIWSPLIASTLFGYGMLCIFLMVYMYVIDSYEIYAASALTLVTFMRYLLSGVMTVVGIPFYRNVGTHWTLTVMACISALLVPLPYVFYKWGNTIRSYSKHAAVKV</sequence>
<feature type="transmembrane region" description="Helical" evidence="7">
    <location>
        <begin position="67"/>
        <end position="89"/>
    </location>
</feature>
<dbReference type="SUPFAM" id="SSF81321">
    <property type="entry name" value="Family A G protein-coupled receptor-like"/>
    <property type="match status" value="1"/>
</dbReference>
<keyword evidence="3 7" id="KW-0812">Transmembrane</keyword>
<dbReference type="GO" id="GO:0005886">
    <property type="term" value="C:plasma membrane"/>
    <property type="evidence" value="ECO:0007669"/>
    <property type="project" value="UniProtKB-ARBA"/>
</dbReference>
<gene>
    <name evidence="9" type="ORF">LIPSTDRAFT_176</name>
</gene>
<feature type="region of interest" description="Disordered" evidence="6">
    <location>
        <begin position="381"/>
        <end position="402"/>
    </location>
</feature>
<feature type="transmembrane region" description="Helical" evidence="7">
    <location>
        <begin position="160"/>
        <end position="180"/>
    </location>
</feature>
<evidence type="ECO:0000313" key="10">
    <source>
        <dbReference type="Proteomes" id="UP000094385"/>
    </source>
</evidence>
<organism evidence="9 10">
    <name type="scientific">Lipomyces starkeyi NRRL Y-11557</name>
    <dbReference type="NCBI Taxonomy" id="675824"/>
    <lineage>
        <taxon>Eukaryota</taxon>
        <taxon>Fungi</taxon>
        <taxon>Dikarya</taxon>
        <taxon>Ascomycota</taxon>
        <taxon>Saccharomycotina</taxon>
        <taxon>Lipomycetes</taxon>
        <taxon>Lipomycetales</taxon>
        <taxon>Lipomycetaceae</taxon>
        <taxon>Lipomyces</taxon>
    </lineage>
</organism>
<feature type="transmembrane region" description="Helical" evidence="7">
    <location>
        <begin position="682"/>
        <end position="704"/>
    </location>
</feature>
<feature type="transmembrane region" description="Helical" evidence="7">
    <location>
        <begin position="456"/>
        <end position="475"/>
    </location>
</feature>
<evidence type="ECO:0000256" key="2">
    <source>
        <dbReference type="ARBA" id="ARBA00008130"/>
    </source>
</evidence>
<dbReference type="PANTHER" id="PTHR23502:SF47">
    <property type="entry name" value="MAJOR FACILITATOR SUPERFAMILY (MFS) PROFILE DOMAIN-CONTAINING PROTEIN-RELATED"/>
    <property type="match status" value="1"/>
</dbReference>
<dbReference type="STRING" id="675824.A0A1E3QGV8"/>
<dbReference type="PROSITE" id="PS50850">
    <property type="entry name" value="MFS"/>
    <property type="match status" value="1"/>
</dbReference>
<feature type="transmembrane region" description="Helical" evidence="7">
    <location>
        <begin position="583"/>
        <end position="605"/>
    </location>
</feature>
<feature type="transmembrane region" description="Helical" evidence="7">
    <location>
        <begin position="549"/>
        <end position="571"/>
    </location>
</feature>
<keyword evidence="10" id="KW-1185">Reference proteome</keyword>
<dbReference type="Gene3D" id="1.20.1070.10">
    <property type="entry name" value="Rhodopsin 7-helix transmembrane proteins"/>
    <property type="match status" value="1"/>
</dbReference>
<evidence type="ECO:0000256" key="4">
    <source>
        <dbReference type="ARBA" id="ARBA00022989"/>
    </source>
</evidence>
<dbReference type="Pfam" id="PF07690">
    <property type="entry name" value="MFS_1"/>
    <property type="match status" value="1"/>
</dbReference>
<dbReference type="InterPro" id="IPR036259">
    <property type="entry name" value="MFS_trans_sf"/>
</dbReference>
<reference evidence="9 10" key="1">
    <citation type="journal article" date="2016" name="Proc. Natl. Acad. Sci. U.S.A.">
        <title>Comparative genomics of biotechnologically important yeasts.</title>
        <authorList>
            <person name="Riley R."/>
            <person name="Haridas S."/>
            <person name="Wolfe K.H."/>
            <person name="Lopes M.R."/>
            <person name="Hittinger C.T."/>
            <person name="Goeker M."/>
            <person name="Salamov A.A."/>
            <person name="Wisecaver J.H."/>
            <person name="Long T.M."/>
            <person name="Calvey C.H."/>
            <person name="Aerts A.L."/>
            <person name="Barry K.W."/>
            <person name="Choi C."/>
            <person name="Clum A."/>
            <person name="Coughlan A.Y."/>
            <person name="Deshpande S."/>
            <person name="Douglass A.P."/>
            <person name="Hanson S.J."/>
            <person name="Klenk H.-P."/>
            <person name="LaButti K.M."/>
            <person name="Lapidus A."/>
            <person name="Lindquist E.A."/>
            <person name="Lipzen A.M."/>
            <person name="Meier-Kolthoff J.P."/>
            <person name="Ohm R.A."/>
            <person name="Otillar R.P."/>
            <person name="Pangilinan J.L."/>
            <person name="Peng Y."/>
            <person name="Rokas A."/>
            <person name="Rosa C.A."/>
            <person name="Scheuner C."/>
            <person name="Sibirny A.A."/>
            <person name="Slot J.C."/>
            <person name="Stielow J.B."/>
            <person name="Sun H."/>
            <person name="Kurtzman C.P."/>
            <person name="Blackwell M."/>
            <person name="Grigoriev I.V."/>
            <person name="Jeffries T.W."/>
        </authorList>
    </citation>
    <scope>NUCLEOTIDE SEQUENCE [LARGE SCALE GENOMIC DNA]</scope>
    <source>
        <strain evidence="9 10">NRRL Y-11557</strain>
    </source>
</reference>
<dbReference type="AlphaFoldDB" id="A0A1E3QGV8"/>
<evidence type="ECO:0000256" key="5">
    <source>
        <dbReference type="ARBA" id="ARBA00023136"/>
    </source>
</evidence>
<dbReference type="SMART" id="SM01021">
    <property type="entry name" value="Bac_rhodopsin"/>
    <property type="match status" value="1"/>
</dbReference>
<accession>A0A1E3QGV8</accession>
<feature type="transmembrane region" description="Helical" evidence="7">
    <location>
        <begin position="33"/>
        <end position="55"/>
    </location>
</feature>
<feature type="transmembrane region" description="Helical" evidence="7">
    <location>
        <begin position="837"/>
        <end position="859"/>
    </location>
</feature>
<dbReference type="PRINTS" id="PR00251">
    <property type="entry name" value="BACTRLOPSIN"/>
</dbReference>
<dbReference type="OrthoDB" id="3936150at2759"/>
<feature type="transmembrane region" description="Helical" evidence="7">
    <location>
        <begin position="495"/>
        <end position="516"/>
    </location>
</feature>
<dbReference type="Proteomes" id="UP000094385">
    <property type="component" value="Unassembled WGS sequence"/>
</dbReference>
<feature type="transmembrane region" description="Helical" evidence="7">
    <location>
        <begin position="192"/>
        <end position="210"/>
    </location>
</feature>
<dbReference type="GO" id="GO:0022857">
    <property type="term" value="F:transmembrane transporter activity"/>
    <property type="evidence" value="ECO:0007669"/>
    <property type="project" value="InterPro"/>
</dbReference>
<dbReference type="Pfam" id="PF01036">
    <property type="entry name" value="Bac_rhodopsin"/>
    <property type="match status" value="1"/>
</dbReference>
<keyword evidence="4 7" id="KW-1133">Transmembrane helix</keyword>
<dbReference type="Gene3D" id="1.20.1250.20">
    <property type="entry name" value="MFS general substrate transporter like domains"/>
    <property type="match status" value="1"/>
</dbReference>
<dbReference type="SUPFAM" id="SSF103473">
    <property type="entry name" value="MFS general substrate transporter"/>
    <property type="match status" value="1"/>
</dbReference>
<evidence type="ECO:0000256" key="1">
    <source>
        <dbReference type="ARBA" id="ARBA00004141"/>
    </source>
</evidence>
<dbReference type="InterPro" id="IPR011701">
    <property type="entry name" value="MFS"/>
</dbReference>
<dbReference type="EMBL" id="KV454289">
    <property type="protein sequence ID" value="ODQ76227.1"/>
    <property type="molecule type" value="Genomic_DNA"/>
</dbReference>
<dbReference type="InterPro" id="IPR020846">
    <property type="entry name" value="MFS_dom"/>
</dbReference>
<feature type="transmembrane region" description="Helical" evidence="7">
    <location>
        <begin position="230"/>
        <end position="249"/>
    </location>
</feature>